<dbReference type="RefSeq" id="WP_193951914.1">
    <property type="nucleotide sequence ID" value="NZ_JADEYS010000003.1"/>
</dbReference>
<feature type="chain" id="PRO_5035342449" description="Flagella basal body P-ring formation protein FlgA" evidence="7">
    <location>
        <begin position="25"/>
        <end position="230"/>
    </location>
</feature>
<evidence type="ECO:0000256" key="6">
    <source>
        <dbReference type="ARBA" id="ARBA00025643"/>
    </source>
</evidence>
<dbReference type="Pfam" id="PF17656">
    <property type="entry name" value="ChapFlgA_N"/>
    <property type="match status" value="1"/>
</dbReference>
<keyword evidence="4 7" id="KW-0732">Signal</keyword>
<dbReference type="PANTHER" id="PTHR36307:SF1">
    <property type="entry name" value="FLAGELLA BASAL BODY P-RING FORMATION PROTEIN FLGA"/>
    <property type="match status" value="1"/>
</dbReference>
<proteinExistence type="inferred from homology"/>
<keyword evidence="9" id="KW-0969">Cilium</keyword>
<keyword evidence="9" id="KW-0966">Cell projection</keyword>
<gene>
    <name evidence="9" type="primary">flgA</name>
    <name evidence="9" type="ORF">IOQ59_03680</name>
</gene>
<organism evidence="9 10">
    <name type="scientific">Pontibacterium sinense</name>
    <dbReference type="NCBI Taxonomy" id="2781979"/>
    <lineage>
        <taxon>Bacteria</taxon>
        <taxon>Pseudomonadati</taxon>
        <taxon>Pseudomonadota</taxon>
        <taxon>Gammaproteobacteria</taxon>
        <taxon>Oceanospirillales</taxon>
        <taxon>Oceanospirillaceae</taxon>
        <taxon>Pontibacterium</taxon>
    </lineage>
</organism>
<evidence type="ECO:0000313" key="9">
    <source>
        <dbReference type="EMBL" id="MBE9396355.1"/>
    </source>
</evidence>
<dbReference type="Gene3D" id="3.90.1210.10">
    <property type="entry name" value="Antifreeze-like/N-acetylneuraminic acid synthase C-terminal domain"/>
    <property type="match status" value="1"/>
</dbReference>
<keyword evidence="7" id="KW-1005">Bacterial flagellum biogenesis</keyword>
<evidence type="ECO:0000256" key="5">
    <source>
        <dbReference type="ARBA" id="ARBA00022764"/>
    </source>
</evidence>
<dbReference type="CDD" id="cd11614">
    <property type="entry name" value="SAF_CpaB_FlgA_like"/>
    <property type="match status" value="1"/>
</dbReference>
<dbReference type="InterPro" id="IPR017585">
    <property type="entry name" value="SAF_FlgA"/>
</dbReference>
<dbReference type="GO" id="GO:0044780">
    <property type="term" value="P:bacterial-type flagellum assembly"/>
    <property type="evidence" value="ECO:0007669"/>
    <property type="project" value="InterPro"/>
</dbReference>
<dbReference type="EMBL" id="JADEYS010000003">
    <property type="protein sequence ID" value="MBE9396355.1"/>
    <property type="molecule type" value="Genomic_DNA"/>
</dbReference>
<reference evidence="9" key="1">
    <citation type="submission" date="2020-10" db="EMBL/GenBank/DDBJ databases">
        <title>Bacterium isolated from coastal waters sediment.</title>
        <authorList>
            <person name="Chen R.-J."/>
            <person name="Lu D.-C."/>
            <person name="Zhu K.-L."/>
            <person name="Du Z.-J."/>
        </authorList>
    </citation>
    <scope>NUCLEOTIDE SEQUENCE</scope>
    <source>
        <strain evidence="9">N1Y112</strain>
    </source>
</reference>
<accession>A0A8J7F765</accession>
<evidence type="ECO:0000256" key="3">
    <source>
        <dbReference type="ARBA" id="ARBA00014754"/>
    </source>
</evidence>
<dbReference type="Pfam" id="PF13144">
    <property type="entry name" value="ChapFlgA"/>
    <property type="match status" value="1"/>
</dbReference>
<evidence type="ECO:0000256" key="1">
    <source>
        <dbReference type="ARBA" id="ARBA00004418"/>
    </source>
</evidence>
<evidence type="ECO:0000259" key="8">
    <source>
        <dbReference type="SMART" id="SM00858"/>
    </source>
</evidence>
<dbReference type="InterPro" id="IPR041231">
    <property type="entry name" value="FlgA_N"/>
</dbReference>
<dbReference type="SMART" id="SM00858">
    <property type="entry name" value="SAF"/>
    <property type="match status" value="1"/>
</dbReference>
<comment type="function">
    <text evidence="6 7">Involved in the assembly process of the P-ring formation. It may associate with FlgF on the rod constituting a structure essential for the P-ring assembly or may act as a modulator protein for the P-ring assembly.</text>
</comment>
<dbReference type="PANTHER" id="PTHR36307">
    <property type="entry name" value="FLAGELLA BASAL BODY P-RING FORMATION PROTEIN FLGA"/>
    <property type="match status" value="1"/>
</dbReference>
<dbReference type="InterPro" id="IPR039246">
    <property type="entry name" value="Flagellar_FlgA"/>
</dbReference>
<evidence type="ECO:0000256" key="7">
    <source>
        <dbReference type="RuleBase" id="RU362063"/>
    </source>
</evidence>
<dbReference type="Proteomes" id="UP000640333">
    <property type="component" value="Unassembled WGS sequence"/>
</dbReference>
<dbReference type="GO" id="GO:0042597">
    <property type="term" value="C:periplasmic space"/>
    <property type="evidence" value="ECO:0007669"/>
    <property type="project" value="UniProtKB-SubCell"/>
</dbReference>
<keyword evidence="10" id="KW-1185">Reference proteome</keyword>
<dbReference type="NCBIfam" id="TIGR03170">
    <property type="entry name" value="flgA_cterm"/>
    <property type="match status" value="1"/>
</dbReference>
<feature type="signal peptide" evidence="7">
    <location>
        <begin position="1"/>
        <end position="24"/>
    </location>
</feature>
<dbReference type="AlphaFoldDB" id="A0A8J7F765"/>
<dbReference type="InterPro" id="IPR013974">
    <property type="entry name" value="SAF"/>
</dbReference>
<evidence type="ECO:0000313" key="10">
    <source>
        <dbReference type="Proteomes" id="UP000640333"/>
    </source>
</evidence>
<sequence length="230" mass="25202">MIKRNLTRLLLLTTLFLSVSVVQAANNQALEKDANSFLQNHFQQIHPEANIQIKLNPLSSRVKLVSCKQPVQFKPNNSGGSRVSLRANCSQPRWQIYMTAKVQITKPVLVTNAAISKGQTLQAQDVTSIETDITRLRGEFFTEFGAIAGKAAKRNLSAGKVIKNNMLSEATIVLRQDSVIIEVTRGGLTIRTSGTALRSGKKGEQIPVRNDKSGRVIKAFVISPGLVRTP</sequence>
<feature type="domain" description="SAF" evidence="8">
    <location>
        <begin position="106"/>
        <end position="168"/>
    </location>
</feature>
<comment type="caution">
    <text evidence="9">The sequence shown here is derived from an EMBL/GenBank/DDBJ whole genome shotgun (WGS) entry which is preliminary data.</text>
</comment>
<dbReference type="Gene3D" id="2.30.30.760">
    <property type="match status" value="1"/>
</dbReference>
<name>A0A8J7F765_9GAMM</name>
<keyword evidence="9" id="KW-0282">Flagellum</keyword>
<keyword evidence="5 7" id="KW-0574">Periplasm</keyword>
<protein>
    <recommendedName>
        <fullName evidence="3 7">Flagella basal body P-ring formation protein FlgA</fullName>
    </recommendedName>
</protein>
<evidence type="ECO:0000256" key="4">
    <source>
        <dbReference type="ARBA" id="ARBA00022729"/>
    </source>
</evidence>
<comment type="similarity">
    <text evidence="2 7">Belongs to the FlgA family.</text>
</comment>
<comment type="subcellular location">
    <subcellularLocation>
        <location evidence="1 7">Periplasm</location>
    </subcellularLocation>
</comment>
<evidence type="ECO:0000256" key="2">
    <source>
        <dbReference type="ARBA" id="ARBA00010474"/>
    </source>
</evidence>